<dbReference type="InterPro" id="IPR052681">
    <property type="entry name" value="CRISPR-Cas7/Cst2/DevR"/>
</dbReference>
<name>A0A090J3N1_9BACI</name>
<sequence>MTKEIFSISISGELSLDLHALNNERSEGNQTFTRQVTVLDKDGELTTVNAISGDMFKHIQAKHLHAISLEEGLNLCNGCLNFDSNRIASDKEFTSSYKKDTPDEEVYQTIIQKCVMDDIEGMMATANNKNVARKSIIEFGWVVGKPEKTFTENYFHLKKATNASIVDKNKAENSGQNIFYRPLNTGVYATVIHLETARIGLNEASLNYDVDAEERKKRYDALLKSVLYTFLKTEGAMRASQAPHLHDFKGVITVSFSSLPAPSVSPLNGQYEQEIATITANLNELNSENPIELLKFNSISEFTKNIKDLMRYTPGSIVRK</sequence>
<reference evidence="3 4" key="1">
    <citation type="submission" date="2014-07" db="EMBL/GenBank/DDBJ databases">
        <authorList>
            <person name="Wibberg Daniel"/>
        </authorList>
    </citation>
    <scope>NUCLEOTIDE SEQUENCE [LARGE SCALE GENOMIC DNA]</scope>
</reference>
<evidence type="ECO:0000313" key="4">
    <source>
        <dbReference type="Proteomes" id="UP000040576"/>
    </source>
</evidence>
<dbReference type="NCBIfam" id="TIGR01875">
    <property type="entry name" value="cas_MJ0381"/>
    <property type="match status" value="1"/>
</dbReference>
<evidence type="ECO:0000313" key="3">
    <source>
        <dbReference type="EMBL" id="CEE02480.1"/>
    </source>
</evidence>
<comment type="function">
    <text evidence="2">CRISPR (clustered regularly interspaced short palindromic repeat) is an adaptive immune system that provides protection against mobile genetic elements (viruses, transposable elements and conjugative plasmids). CRISPR clusters contain spacers, sequences complementary to antecedent mobile elements, and target invading nucleic acids. CRISPR clusters are transcribed and processed into CRISPR RNA (crRNA).</text>
</comment>
<dbReference type="PANTHER" id="PTHR37459">
    <property type="match status" value="1"/>
</dbReference>
<gene>
    <name evidence="3" type="ORF">BT1A1_2686</name>
</gene>
<keyword evidence="1" id="KW-0051">Antiviral defense</keyword>
<evidence type="ECO:0000256" key="2">
    <source>
        <dbReference type="ARBA" id="ARBA00025626"/>
    </source>
</evidence>
<dbReference type="GO" id="GO:0051607">
    <property type="term" value="P:defense response to virus"/>
    <property type="evidence" value="ECO:0007669"/>
    <property type="project" value="UniProtKB-KW"/>
</dbReference>
<accession>A0A090J3N1</accession>
<organism evidence="3 4">
    <name type="scientific">Caldibacillus thermoamylovorans</name>
    <dbReference type="NCBI Taxonomy" id="35841"/>
    <lineage>
        <taxon>Bacteria</taxon>
        <taxon>Bacillati</taxon>
        <taxon>Bacillota</taxon>
        <taxon>Bacilli</taxon>
        <taxon>Bacillales</taxon>
        <taxon>Bacillaceae</taxon>
        <taxon>Caldibacillus</taxon>
    </lineage>
</organism>
<dbReference type="PANTHER" id="PTHR37459:SF1">
    <property type="entry name" value="CRISPR-ASSOCIATED PROTEIN CAS7_CST2_DEVR"/>
    <property type="match status" value="1"/>
</dbReference>
<keyword evidence="4" id="KW-1185">Reference proteome</keyword>
<proteinExistence type="predicted"/>
<dbReference type="EMBL" id="CCRF01000075">
    <property type="protein sequence ID" value="CEE02480.1"/>
    <property type="molecule type" value="Genomic_DNA"/>
</dbReference>
<dbReference type="InterPro" id="IPR010154">
    <property type="entry name" value="CRISPR-assoc_Cas7/Cst2/DevR"/>
</dbReference>
<dbReference type="RefSeq" id="WP_034772002.1">
    <property type="nucleotide sequence ID" value="NZ_CCRF01000075.1"/>
</dbReference>
<dbReference type="AlphaFoldDB" id="A0A090J3N1"/>
<evidence type="ECO:0000256" key="1">
    <source>
        <dbReference type="ARBA" id="ARBA00023118"/>
    </source>
</evidence>
<dbReference type="Proteomes" id="UP000040576">
    <property type="component" value="Unassembled WGS sequence"/>
</dbReference>
<protein>
    <submittedName>
        <fullName evidence="3">CRISPR-associated autoregulator, DevR family</fullName>
    </submittedName>
</protein>
<dbReference type="Pfam" id="PF01905">
    <property type="entry name" value="DevR"/>
    <property type="match status" value="1"/>
</dbReference>